<dbReference type="AlphaFoldDB" id="A0A418W0S7"/>
<dbReference type="EMBL" id="QYUL01000001">
    <property type="protein sequence ID" value="RJF83610.1"/>
    <property type="molecule type" value="Genomic_DNA"/>
</dbReference>
<feature type="region of interest" description="Disordered" evidence="1">
    <location>
        <begin position="1"/>
        <end position="20"/>
    </location>
</feature>
<dbReference type="Pfam" id="PF11066">
    <property type="entry name" value="DUF2867"/>
    <property type="match status" value="1"/>
</dbReference>
<proteinExistence type="predicted"/>
<organism evidence="2 3">
    <name type="scientific">Azospirillum cavernae</name>
    <dbReference type="NCBI Taxonomy" id="2320860"/>
    <lineage>
        <taxon>Bacteria</taxon>
        <taxon>Pseudomonadati</taxon>
        <taxon>Pseudomonadota</taxon>
        <taxon>Alphaproteobacteria</taxon>
        <taxon>Rhodospirillales</taxon>
        <taxon>Azospirillaceae</taxon>
        <taxon>Azospirillum</taxon>
    </lineage>
</organism>
<evidence type="ECO:0000313" key="2">
    <source>
        <dbReference type="EMBL" id="RJF83610.1"/>
    </source>
</evidence>
<gene>
    <name evidence="2" type="ORF">D3877_02875</name>
</gene>
<keyword evidence="3" id="KW-1185">Reference proteome</keyword>
<comment type="caution">
    <text evidence="2">The sequence shown here is derived from an EMBL/GenBank/DDBJ whole genome shotgun (WGS) entry which is preliminary data.</text>
</comment>
<reference evidence="2 3" key="1">
    <citation type="submission" date="2018-09" db="EMBL/GenBank/DDBJ databases">
        <authorList>
            <person name="Zhu H."/>
        </authorList>
    </citation>
    <scope>NUCLEOTIDE SEQUENCE [LARGE SCALE GENOMIC DNA]</scope>
    <source>
        <strain evidence="2 3">K2W22B-5</strain>
    </source>
</reference>
<protein>
    <submittedName>
        <fullName evidence="2">DUF2867 domain-containing protein</fullName>
    </submittedName>
</protein>
<accession>A0A418W0S7</accession>
<sequence length="199" mass="21718">MIYPPAPDAARTRSTEGVCHQGRSRVGERLMIPITVTEIPSVSALRGSLARASFWDAYEAPLRNGSLSPTEIALKSFGATPPWVSWLMALRNGLVRLVGLKSVGALAVRSDKPASAYRVGDRLGIFTIQAISDAEILMGIDDRHLDVRVSIVKPEAGETPRYVVSTVVRVHNALGRLYMLPVGRIHPLIVRAMMRRAVV</sequence>
<name>A0A418W0S7_9PROT</name>
<evidence type="ECO:0000313" key="3">
    <source>
        <dbReference type="Proteomes" id="UP000283458"/>
    </source>
</evidence>
<dbReference type="Proteomes" id="UP000283458">
    <property type="component" value="Unassembled WGS sequence"/>
</dbReference>
<evidence type="ECO:0000256" key="1">
    <source>
        <dbReference type="SAM" id="MobiDB-lite"/>
    </source>
</evidence>
<dbReference type="InterPro" id="IPR021295">
    <property type="entry name" value="DUF2867"/>
</dbReference>